<dbReference type="Gene3D" id="2.160.20.10">
    <property type="entry name" value="Single-stranded right-handed beta-helix, Pectin lyase-like"/>
    <property type="match status" value="1"/>
</dbReference>
<comment type="caution">
    <text evidence="1">The sequence shown here is derived from an EMBL/GenBank/DDBJ whole genome shotgun (WGS) entry which is preliminary data.</text>
</comment>
<accession>A0A9P3UL05</accession>
<keyword evidence="2" id="KW-1185">Reference proteome</keyword>
<name>A0A9P3UL05_LYOSH</name>
<proteinExistence type="predicted"/>
<dbReference type="InterPro" id="IPR012334">
    <property type="entry name" value="Pectin_lyas_fold"/>
</dbReference>
<dbReference type="OrthoDB" id="1046782at2759"/>
<evidence type="ECO:0000313" key="2">
    <source>
        <dbReference type="Proteomes" id="UP001063166"/>
    </source>
</evidence>
<protein>
    <submittedName>
        <fullName evidence="1">To glucan 1,3-beta-glucosidase GLUC78</fullName>
    </submittedName>
</protein>
<dbReference type="Proteomes" id="UP001063166">
    <property type="component" value="Unassembled WGS sequence"/>
</dbReference>
<sequence length="145" mass="15962">MGLIQTESPYFQPSPPVPQPFNIDCAYNDPEFSETDTSAWALSVESSKDIIVFGAGLYSFFQNYSQACVNTRDCQRQIVDIDPDSVVHIYSLSTVASTFQISVDGTGIVNQSDNLNGFVSTVTLWSSFANSEDNAEVQLEIQDNL</sequence>
<gene>
    <name evidence="1" type="ORF">LshimejAT787_0206450</name>
</gene>
<evidence type="ECO:0000313" key="1">
    <source>
        <dbReference type="EMBL" id="GLB35080.1"/>
    </source>
</evidence>
<reference evidence="1" key="1">
    <citation type="submission" date="2022-07" db="EMBL/GenBank/DDBJ databases">
        <title>The genome of Lyophyllum shimeji provides insight into the initial evolution of ectomycorrhizal fungal genome.</title>
        <authorList>
            <person name="Kobayashi Y."/>
            <person name="Shibata T."/>
            <person name="Hirakawa H."/>
            <person name="Shigenobu S."/>
            <person name="Nishiyama T."/>
            <person name="Yamada A."/>
            <person name="Hasebe M."/>
            <person name="Kawaguchi M."/>
        </authorList>
    </citation>
    <scope>NUCLEOTIDE SEQUENCE</scope>
    <source>
        <strain evidence="1">AT787</strain>
    </source>
</reference>
<organism evidence="1 2">
    <name type="scientific">Lyophyllum shimeji</name>
    <name type="common">Hon-shimeji</name>
    <name type="synonym">Tricholoma shimeji</name>
    <dbReference type="NCBI Taxonomy" id="47721"/>
    <lineage>
        <taxon>Eukaryota</taxon>
        <taxon>Fungi</taxon>
        <taxon>Dikarya</taxon>
        <taxon>Basidiomycota</taxon>
        <taxon>Agaricomycotina</taxon>
        <taxon>Agaricomycetes</taxon>
        <taxon>Agaricomycetidae</taxon>
        <taxon>Agaricales</taxon>
        <taxon>Tricholomatineae</taxon>
        <taxon>Lyophyllaceae</taxon>
        <taxon>Lyophyllum</taxon>
    </lineage>
</organism>
<dbReference type="AlphaFoldDB" id="A0A9P3UL05"/>
<dbReference type="EMBL" id="BRPK01000002">
    <property type="protein sequence ID" value="GLB35080.1"/>
    <property type="molecule type" value="Genomic_DNA"/>
</dbReference>